<dbReference type="AlphaFoldDB" id="A0A8X7CG93"/>
<dbReference type="EMBL" id="BMAV01015470">
    <property type="protein sequence ID" value="GFY64910.1"/>
    <property type="molecule type" value="Genomic_DNA"/>
</dbReference>
<gene>
    <name evidence="1" type="ORF">TNIN_215851</name>
</gene>
<protein>
    <submittedName>
        <fullName evidence="1">Uncharacterized protein</fullName>
    </submittedName>
</protein>
<dbReference type="Proteomes" id="UP000886998">
    <property type="component" value="Unassembled WGS sequence"/>
</dbReference>
<organism evidence="1 2">
    <name type="scientific">Trichonephila inaurata madagascariensis</name>
    <dbReference type="NCBI Taxonomy" id="2747483"/>
    <lineage>
        <taxon>Eukaryota</taxon>
        <taxon>Metazoa</taxon>
        <taxon>Ecdysozoa</taxon>
        <taxon>Arthropoda</taxon>
        <taxon>Chelicerata</taxon>
        <taxon>Arachnida</taxon>
        <taxon>Araneae</taxon>
        <taxon>Araneomorphae</taxon>
        <taxon>Entelegynae</taxon>
        <taxon>Araneoidea</taxon>
        <taxon>Nephilidae</taxon>
        <taxon>Trichonephila</taxon>
        <taxon>Trichonephila inaurata</taxon>
    </lineage>
</organism>
<accession>A0A8X7CG93</accession>
<evidence type="ECO:0000313" key="1">
    <source>
        <dbReference type="EMBL" id="GFY64910.1"/>
    </source>
</evidence>
<sequence>MEDNAVLSAMIEIKGRRELSMQDTKLPVAAQCFAIELIGILFSNEDFFISYKESTILTEFSTAARKISVFTSPPSIQASVVHCFIDLAKHPRGILWLNEKDLIPFAYSHFTSYLVSKSAFEFFETALFNWESSETSSLSMEEQSALNTILEKIVVDLLDKIRYKDEDMIVQDNNCSRCISALKRCSEIPNVRRVIDKNPDVKVNISKYFQRLVKEDDVDREILSFISTVLKSDGVSEFLLRDCINSLLSKSFFASAITLMGFILSVPGRYASISTKHIQLLIMPLQILSGNIAVGEDIFHLPLNKVCDSMTKAIRVKVDCTKIVISSLLALADVTQLMDLEVLHFPSFSIVITV</sequence>
<reference evidence="1" key="1">
    <citation type="submission" date="2020-08" db="EMBL/GenBank/DDBJ databases">
        <title>Multicomponent nature underlies the extraordinary mechanical properties of spider dragline silk.</title>
        <authorList>
            <person name="Kono N."/>
            <person name="Nakamura H."/>
            <person name="Mori M."/>
            <person name="Yoshida Y."/>
            <person name="Ohtoshi R."/>
            <person name="Malay A.D."/>
            <person name="Moran D.A.P."/>
            <person name="Tomita M."/>
            <person name="Numata K."/>
            <person name="Arakawa K."/>
        </authorList>
    </citation>
    <scope>NUCLEOTIDE SEQUENCE</scope>
</reference>
<proteinExistence type="predicted"/>
<comment type="caution">
    <text evidence="1">The sequence shown here is derived from an EMBL/GenBank/DDBJ whole genome shotgun (WGS) entry which is preliminary data.</text>
</comment>
<name>A0A8X7CG93_9ARAC</name>
<keyword evidence="2" id="KW-1185">Reference proteome</keyword>
<evidence type="ECO:0000313" key="2">
    <source>
        <dbReference type="Proteomes" id="UP000886998"/>
    </source>
</evidence>